<dbReference type="OrthoDB" id="1921868at2759"/>
<dbReference type="InterPro" id="IPR052927">
    <property type="entry name" value="DCC_oxidoreductase"/>
</dbReference>
<proteinExistence type="predicted"/>
<dbReference type="GO" id="GO:0015035">
    <property type="term" value="F:protein-disulfide reductase activity"/>
    <property type="evidence" value="ECO:0007669"/>
    <property type="project" value="InterPro"/>
</dbReference>
<protein>
    <recommendedName>
        <fullName evidence="3">Thiol-disulfide oxidoreductase DCC</fullName>
    </recommendedName>
</protein>
<sequence length="219" mass="24709">MMLTRGGVWNLIGKRRGSSPLIYSLFSSLSSTSSSASEFVAAGAAIDVAEEDMLVEDSPPSTAAKPVIPALLQPRVVLYDGVCHLCHKGVKWVIEADKHRKIKFCCLQSKGAEPYMRLCGVDREDVLHRFLFIEGPGLYHQGSTAALRVMSYLPLPYSVLSTLLVVPMPLRDAVYDYIAKRRYDWFGKEEDCLVLQETELLERFIDREEMLDRSQSDFR</sequence>
<accession>A0A5J5AIC3</accession>
<dbReference type="Proteomes" id="UP000325577">
    <property type="component" value="Linkage Group LG20"/>
</dbReference>
<evidence type="ECO:0000313" key="2">
    <source>
        <dbReference type="Proteomes" id="UP000325577"/>
    </source>
</evidence>
<dbReference type="InterPro" id="IPR007263">
    <property type="entry name" value="DCC1-like"/>
</dbReference>
<reference evidence="1 2" key="1">
    <citation type="submission" date="2019-09" db="EMBL/GenBank/DDBJ databases">
        <title>A chromosome-level genome assembly of the Chinese tupelo Nyssa sinensis.</title>
        <authorList>
            <person name="Yang X."/>
            <person name="Kang M."/>
            <person name="Yang Y."/>
            <person name="Xiong H."/>
            <person name="Wang M."/>
            <person name="Zhang Z."/>
            <person name="Wang Z."/>
            <person name="Wu H."/>
            <person name="Ma T."/>
            <person name="Liu J."/>
            <person name="Xi Z."/>
        </authorList>
    </citation>
    <scope>NUCLEOTIDE SEQUENCE [LARGE SCALE GENOMIC DNA]</scope>
    <source>
        <strain evidence="1">J267</strain>
        <tissue evidence="1">Leaf</tissue>
    </source>
</reference>
<dbReference type="EMBL" id="CM018044">
    <property type="protein sequence ID" value="KAA8529526.1"/>
    <property type="molecule type" value="Genomic_DNA"/>
</dbReference>
<name>A0A5J5AIC3_9ASTE</name>
<dbReference type="PANTHER" id="PTHR33639:SF1">
    <property type="entry name" value="T23E23.25"/>
    <property type="match status" value="1"/>
</dbReference>
<dbReference type="Pfam" id="PF04134">
    <property type="entry name" value="DCC1-like"/>
    <property type="match status" value="1"/>
</dbReference>
<evidence type="ECO:0000313" key="1">
    <source>
        <dbReference type="EMBL" id="KAA8529526.1"/>
    </source>
</evidence>
<keyword evidence="2" id="KW-1185">Reference proteome</keyword>
<dbReference type="AlphaFoldDB" id="A0A5J5AIC3"/>
<dbReference type="PANTHER" id="PTHR33639">
    <property type="entry name" value="THIOL-DISULFIDE OXIDOREDUCTASE DCC"/>
    <property type="match status" value="1"/>
</dbReference>
<gene>
    <name evidence="1" type="ORF">F0562_033675</name>
</gene>
<organism evidence="1 2">
    <name type="scientific">Nyssa sinensis</name>
    <dbReference type="NCBI Taxonomy" id="561372"/>
    <lineage>
        <taxon>Eukaryota</taxon>
        <taxon>Viridiplantae</taxon>
        <taxon>Streptophyta</taxon>
        <taxon>Embryophyta</taxon>
        <taxon>Tracheophyta</taxon>
        <taxon>Spermatophyta</taxon>
        <taxon>Magnoliopsida</taxon>
        <taxon>eudicotyledons</taxon>
        <taxon>Gunneridae</taxon>
        <taxon>Pentapetalae</taxon>
        <taxon>asterids</taxon>
        <taxon>Cornales</taxon>
        <taxon>Nyssaceae</taxon>
        <taxon>Nyssa</taxon>
    </lineage>
</organism>
<evidence type="ECO:0008006" key="3">
    <source>
        <dbReference type="Google" id="ProtNLM"/>
    </source>
</evidence>